<dbReference type="PANTHER" id="PTHR12674:SF2">
    <property type="entry name" value="PREFOLDIN SUBUNIT 5"/>
    <property type="match status" value="1"/>
</dbReference>
<dbReference type="HAMAP" id="MF_00308">
    <property type="entry name" value="PfdA"/>
    <property type="match status" value="1"/>
</dbReference>
<dbReference type="Pfam" id="PF02996">
    <property type="entry name" value="Prefoldin"/>
    <property type="match status" value="1"/>
</dbReference>
<dbReference type="PANTHER" id="PTHR12674">
    <property type="entry name" value="PREFOLDIN SUBUNIT 5"/>
    <property type="match status" value="1"/>
</dbReference>
<sequence length="144" mass="16514">MQRQIPISELSKEQLQILYDRMEQELEHLRSSLRTLHTAVSRLQRSLQCLDSLSHKEKGSLVMVPLTSSLYVPGSLADTKTVLVDIGTGYYVKSSIDKAEDYLKRRLKTVKTEVEKLQQLVSTKQEQYEYVSVALREKLIQTTG</sequence>
<comment type="similarity">
    <text evidence="1">Belongs to the prefoldin subunit alpha family.</text>
</comment>
<dbReference type="GO" id="GO:0006457">
    <property type="term" value="P:protein folding"/>
    <property type="evidence" value="ECO:0007669"/>
    <property type="project" value="InterPro"/>
</dbReference>
<dbReference type="GO" id="GO:1990114">
    <property type="term" value="P:RNA polymerase II core complex assembly"/>
    <property type="evidence" value="ECO:0007669"/>
    <property type="project" value="TreeGrafter"/>
</dbReference>
<feature type="coiled-coil region" evidence="2">
    <location>
        <begin position="12"/>
        <end position="39"/>
    </location>
</feature>
<dbReference type="NCBIfam" id="TIGR00293">
    <property type="entry name" value="prefoldin subunit alpha"/>
    <property type="match status" value="1"/>
</dbReference>
<dbReference type="InterPro" id="IPR004127">
    <property type="entry name" value="Prefoldin_subunit_alpha"/>
</dbReference>
<gene>
    <name evidence="3" type="ORF">GAYE_SCF02G2081</name>
</gene>
<keyword evidence="4" id="KW-1185">Reference proteome</keyword>
<dbReference type="SUPFAM" id="SSF46579">
    <property type="entry name" value="Prefoldin"/>
    <property type="match status" value="1"/>
</dbReference>
<dbReference type="GO" id="GO:0005737">
    <property type="term" value="C:cytoplasm"/>
    <property type="evidence" value="ECO:0007669"/>
    <property type="project" value="TreeGrafter"/>
</dbReference>
<evidence type="ECO:0008006" key="5">
    <source>
        <dbReference type="Google" id="ProtNLM"/>
    </source>
</evidence>
<name>A0AAV9I9X6_9RHOD</name>
<dbReference type="GO" id="GO:1990115">
    <property type="term" value="P:RNA polymerase III assembly"/>
    <property type="evidence" value="ECO:0007669"/>
    <property type="project" value="TreeGrafter"/>
</dbReference>
<evidence type="ECO:0000313" key="3">
    <source>
        <dbReference type="EMBL" id="KAK4524182.1"/>
    </source>
</evidence>
<accession>A0AAV9I9X6</accession>
<evidence type="ECO:0000256" key="2">
    <source>
        <dbReference type="SAM" id="Coils"/>
    </source>
</evidence>
<dbReference type="AlphaFoldDB" id="A0AAV9I9X6"/>
<dbReference type="Gene3D" id="1.10.287.370">
    <property type="match status" value="1"/>
</dbReference>
<proteinExistence type="inferred from homology"/>
<feature type="coiled-coil region" evidence="2">
    <location>
        <begin position="100"/>
        <end position="127"/>
    </location>
</feature>
<dbReference type="GO" id="GO:0051082">
    <property type="term" value="F:unfolded protein binding"/>
    <property type="evidence" value="ECO:0007669"/>
    <property type="project" value="InterPro"/>
</dbReference>
<evidence type="ECO:0000313" key="4">
    <source>
        <dbReference type="Proteomes" id="UP001300502"/>
    </source>
</evidence>
<dbReference type="InterPro" id="IPR009053">
    <property type="entry name" value="Prefoldin"/>
</dbReference>
<organism evidence="3 4">
    <name type="scientific">Galdieria yellowstonensis</name>
    <dbReference type="NCBI Taxonomy" id="3028027"/>
    <lineage>
        <taxon>Eukaryota</taxon>
        <taxon>Rhodophyta</taxon>
        <taxon>Bangiophyceae</taxon>
        <taxon>Galdieriales</taxon>
        <taxon>Galdieriaceae</taxon>
        <taxon>Galdieria</taxon>
    </lineage>
</organism>
<dbReference type="InterPro" id="IPR011599">
    <property type="entry name" value="PFD_alpha_archaea"/>
</dbReference>
<reference evidence="3 4" key="1">
    <citation type="submission" date="2022-07" db="EMBL/GenBank/DDBJ databases">
        <title>Genome-wide signatures of adaptation to extreme environments.</title>
        <authorList>
            <person name="Cho C.H."/>
            <person name="Yoon H.S."/>
        </authorList>
    </citation>
    <scope>NUCLEOTIDE SEQUENCE [LARGE SCALE GENOMIC DNA]</scope>
    <source>
        <strain evidence="3 4">108.79 E11</strain>
    </source>
</reference>
<evidence type="ECO:0000256" key="1">
    <source>
        <dbReference type="ARBA" id="ARBA00010048"/>
    </source>
</evidence>
<protein>
    <recommendedName>
        <fullName evidence="5">Prefoldin subunit 5</fullName>
    </recommendedName>
</protein>
<dbReference type="GO" id="GO:1990113">
    <property type="term" value="P:RNA polymerase I assembly"/>
    <property type="evidence" value="ECO:0007669"/>
    <property type="project" value="TreeGrafter"/>
</dbReference>
<comment type="caution">
    <text evidence="3">The sequence shown here is derived from an EMBL/GenBank/DDBJ whole genome shotgun (WGS) entry which is preliminary data.</text>
</comment>
<dbReference type="Proteomes" id="UP001300502">
    <property type="component" value="Unassembled WGS sequence"/>
</dbReference>
<dbReference type="CDD" id="cd23157">
    <property type="entry name" value="Prefoldin_5"/>
    <property type="match status" value="1"/>
</dbReference>
<dbReference type="EMBL" id="JANCYU010000022">
    <property type="protein sequence ID" value="KAK4524182.1"/>
    <property type="molecule type" value="Genomic_DNA"/>
</dbReference>
<dbReference type="GO" id="GO:0016272">
    <property type="term" value="C:prefoldin complex"/>
    <property type="evidence" value="ECO:0007669"/>
    <property type="project" value="InterPro"/>
</dbReference>
<keyword evidence="2" id="KW-0175">Coiled coil</keyword>